<gene>
    <name evidence="2" type="ORF">KP001_15355</name>
</gene>
<evidence type="ECO:0000313" key="2">
    <source>
        <dbReference type="EMBL" id="QXE89795.1"/>
    </source>
</evidence>
<evidence type="ECO:0008006" key="4">
    <source>
        <dbReference type="Google" id="ProtNLM"/>
    </source>
</evidence>
<protein>
    <recommendedName>
        <fullName evidence="4">Secreted protein</fullName>
    </recommendedName>
</protein>
<feature type="signal peptide" evidence="1">
    <location>
        <begin position="1"/>
        <end position="28"/>
    </location>
</feature>
<keyword evidence="3" id="KW-1185">Reference proteome</keyword>
<keyword evidence="1" id="KW-0732">Signal</keyword>
<accession>A0ABX8LCP2</accession>
<sequence length="109" mass="11523">MKTAKDTKATLLAIITLSLLTITSPVLTATAHADESDATVLRGRCPYSLQLQKSVEAQRAYLVKVERAKAGNPIPAPGEVAGATAEAAPMEMTELPVAWVSFAWGSRAE</sequence>
<name>A0ABX8LCP2_9BACT</name>
<dbReference type="RefSeq" id="WP_217286465.1">
    <property type="nucleotide sequence ID" value="NZ_CP077683.1"/>
</dbReference>
<evidence type="ECO:0000256" key="1">
    <source>
        <dbReference type="SAM" id="SignalP"/>
    </source>
</evidence>
<organism evidence="2 3">
    <name type="scientific">Geomonas subterranea</name>
    <dbReference type="NCBI Taxonomy" id="2847989"/>
    <lineage>
        <taxon>Bacteria</taxon>
        <taxon>Pseudomonadati</taxon>
        <taxon>Thermodesulfobacteriota</taxon>
        <taxon>Desulfuromonadia</taxon>
        <taxon>Geobacterales</taxon>
        <taxon>Geobacteraceae</taxon>
        <taxon>Geomonas</taxon>
    </lineage>
</organism>
<dbReference type="EMBL" id="CP077683">
    <property type="protein sequence ID" value="QXE89795.1"/>
    <property type="molecule type" value="Genomic_DNA"/>
</dbReference>
<reference evidence="2 3" key="1">
    <citation type="submission" date="2021-06" db="EMBL/GenBank/DDBJ databases">
        <title>Gemonas diversity in paddy soil.</title>
        <authorList>
            <person name="Liu G."/>
        </authorList>
    </citation>
    <scope>NUCLEOTIDE SEQUENCE [LARGE SCALE GENOMIC DNA]</scope>
    <source>
        <strain evidence="2 3">RG2</strain>
    </source>
</reference>
<evidence type="ECO:0000313" key="3">
    <source>
        <dbReference type="Proteomes" id="UP000683559"/>
    </source>
</evidence>
<dbReference type="Proteomes" id="UP000683559">
    <property type="component" value="Chromosome"/>
</dbReference>
<feature type="chain" id="PRO_5047506911" description="Secreted protein" evidence="1">
    <location>
        <begin position="29"/>
        <end position="109"/>
    </location>
</feature>
<proteinExistence type="predicted"/>